<dbReference type="SUPFAM" id="SSF53448">
    <property type="entry name" value="Nucleotide-diphospho-sugar transferases"/>
    <property type="match status" value="1"/>
</dbReference>
<protein>
    <submittedName>
        <fullName evidence="2">Glycosyltransferase</fullName>
    </submittedName>
</protein>
<dbReference type="PANTHER" id="PTHR43685:SF2">
    <property type="entry name" value="GLYCOSYLTRANSFERASE 2-LIKE DOMAIN-CONTAINING PROTEIN"/>
    <property type="match status" value="1"/>
</dbReference>
<dbReference type="InterPro" id="IPR001173">
    <property type="entry name" value="Glyco_trans_2-like"/>
</dbReference>
<proteinExistence type="predicted"/>
<evidence type="ECO:0000259" key="1">
    <source>
        <dbReference type="Pfam" id="PF00535"/>
    </source>
</evidence>
<dbReference type="Gene3D" id="3.90.550.10">
    <property type="entry name" value="Spore Coat Polysaccharide Biosynthesis Protein SpsA, Chain A"/>
    <property type="match status" value="1"/>
</dbReference>
<gene>
    <name evidence="2" type="ORF">MRBLWS13_003300</name>
</gene>
<evidence type="ECO:0000313" key="2">
    <source>
        <dbReference type="EMBL" id="WZO35596.1"/>
    </source>
</evidence>
<accession>A0AAU6SF61</accession>
<sequence>MPGQVTVIMPVADSGKTIEAAVRTTLLSLDQEGVVLVYDDASSDDTVDRLKRIMSRDRRVRLIRGQTRVGVAVALNALLSETTTDLVARMDGDDLVLPGRFRRQVRELTTSRVDVTFTSRINFGSNLRNYRPYLQRRISPDQMPWLMLSSNPVPHSSMLGRTRVLTGAGGYRQSVAEDYDLWLRLLSSGHRLSSSAIPGIAYRMHPNQVTRSAEWLVRFEKDEVLRASYNQLAITLGLDGDAWELRRAHPDVATNRIKAGLRSGRQPIVHDSAGGTAL</sequence>
<dbReference type="RefSeq" id="WP_349426418.1">
    <property type="nucleotide sequence ID" value="NZ_CP151632.1"/>
</dbReference>
<name>A0AAU6SF61_9MICO</name>
<reference evidence="2" key="1">
    <citation type="submission" date="2024-04" db="EMBL/GenBank/DDBJ databases">
        <authorList>
            <person name="Roder T."/>
            <person name="Oberhansli S."/>
            <person name="Kreuzer M."/>
        </authorList>
    </citation>
    <scope>NUCLEOTIDE SEQUENCE</scope>
    <source>
        <strain evidence="2">LWS13-1.2</strain>
    </source>
</reference>
<dbReference type="InterPro" id="IPR050834">
    <property type="entry name" value="Glycosyltransf_2"/>
</dbReference>
<dbReference type="PANTHER" id="PTHR43685">
    <property type="entry name" value="GLYCOSYLTRANSFERASE"/>
    <property type="match status" value="1"/>
</dbReference>
<dbReference type="EMBL" id="CP151632">
    <property type="protein sequence ID" value="WZO35596.1"/>
    <property type="molecule type" value="Genomic_DNA"/>
</dbReference>
<dbReference type="InterPro" id="IPR029044">
    <property type="entry name" value="Nucleotide-diphossugar_trans"/>
</dbReference>
<dbReference type="AlphaFoldDB" id="A0AAU6SF61"/>
<dbReference type="Pfam" id="PF00535">
    <property type="entry name" value="Glycos_transf_2"/>
    <property type="match status" value="1"/>
</dbReference>
<feature type="domain" description="Glycosyltransferase 2-like" evidence="1">
    <location>
        <begin position="6"/>
        <end position="161"/>
    </location>
</feature>
<organism evidence="2">
    <name type="scientific">Microbacterium sp. LWS13-1.2</name>
    <dbReference type="NCBI Taxonomy" id="3135264"/>
    <lineage>
        <taxon>Bacteria</taxon>
        <taxon>Bacillati</taxon>
        <taxon>Actinomycetota</taxon>
        <taxon>Actinomycetes</taxon>
        <taxon>Micrococcales</taxon>
        <taxon>Microbacteriaceae</taxon>
        <taxon>Microbacterium</taxon>
    </lineage>
</organism>